<dbReference type="EMBL" id="CM039427">
    <property type="protein sequence ID" value="KAI4355296.1"/>
    <property type="molecule type" value="Genomic_DNA"/>
</dbReference>
<keyword evidence="2" id="KW-1185">Reference proteome</keyword>
<proteinExistence type="predicted"/>
<sequence length="464" mass="52523">MSTRTPSKTRTRVGKYELGKTIGEGSFAKVKFARNVDTGDCFAIKILDRNMVLRHKLVEQLKREISTMKLIKHPNVIKIFEVMASKTKIYIVLEFVDGGELFDEIATNGRFKEDEARSYFQQLINAVDYCHSRGVYHRDLKPENLLLDSHGVLKVSDFGLSTFSQQEDGLLRTACGTPNYVAPEVLNDKGYDGSAADIWSCGVILFVLLAGYLPFDEPNHTALYRKIGKADFACPSWFSSSAKKLLKRILEPNPLKRIKIPEILKDEWFKKGYKPATFEEEEGVNVDDVDVAFGDSKEELVTERKEKPVSMNAFELISRSQSFNLDSLFEKQTQGIVKRETRFTSQRPANEIMSKIEEAAKPLGFNVHKRDYKMKLQGDKSGRKGHLSVSTEVFEVAPSVHMVELRKTKGDTLEFHNACLTKEVKNQGVGAESEALVVIGVHEMQARVLGRTCNQVFGWEKLMY</sequence>
<evidence type="ECO:0000313" key="2">
    <source>
        <dbReference type="Proteomes" id="UP000828941"/>
    </source>
</evidence>
<protein>
    <submittedName>
        <fullName evidence="1">Uncharacterized protein</fullName>
    </submittedName>
</protein>
<evidence type="ECO:0000313" key="1">
    <source>
        <dbReference type="EMBL" id="KAI4355296.1"/>
    </source>
</evidence>
<gene>
    <name evidence="1" type="ORF">L6164_004084</name>
</gene>
<name>A0ACB9Q3D8_BAUVA</name>
<dbReference type="Proteomes" id="UP000828941">
    <property type="component" value="Chromosome 2"/>
</dbReference>
<comment type="caution">
    <text evidence="1">The sequence shown here is derived from an EMBL/GenBank/DDBJ whole genome shotgun (WGS) entry which is preliminary data.</text>
</comment>
<accession>A0ACB9Q3D8</accession>
<organism evidence="1 2">
    <name type="scientific">Bauhinia variegata</name>
    <name type="common">Purple orchid tree</name>
    <name type="synonym">Phanera variegata</name>
    <dbReference type="NCBI Taxonomy" id="167791"/>
    <lineage>
        <taxon>Eukaryota</taxon>
        <taxon>Viridiplantae</taxon>
        <taxon>Streptophyta</taxon>
        <taxon>Embryophyta</taxon>
        <taxon>Tracheophyta</taxon>
        <taxon>Spermatophyta</taxon>
        <taxon>Magnoliopsida</taxon>
        <taxon>eudicotyledons</taxon>
        <taxon>Gunneridae</taxon>
        <taxon>Pentapetalae</taxon>
        <taxon>rosids</taxon>
        <taxon>fabids</taxon>
        <taxon>Fabales</taxon>
        <taxon>Fabaceae</taxon>
        <taxon>Cercidoideae</taxon>
        <taxon>Cercideae</taxon>
        <taxon>Bauhiniinae</taxon>
        <taxon>Bauhinia</taxon>
    </lineage>
</organism>
<reference evidence="1 2" key="1">
    <citation type="journal article" date="2022" name="DNA Res.">
        <title>Chromosomal-level genome assembly of the orchid tree Bauhinia variegata (Leguminosae; Cercidoideae) supports the allotetraploid origin hypothesis of Bauhinia.</title>
        <authorList>
            <person name="Zhong Y."/>
            <person name="Chen Y."/>
            <person name="Zheng D."/>
            <person name="Pang J."/>
            <person name="Liu Y."/>
            <person name="Luo S."/>
            <person name="Meng S."/>
            <person name="Qian L."/>
            <person name="Wei D."/>
            <person name="Dai S."/>
            <person name="Zhou R."/>
        </authorList>
    </citation>
    <scope>NUCLEOTIDE SEQUENCE [LARGE SCALE GENOMIC DNA]</scope>
    <source>
        <strain evidence="1">BV-YZ2020</strain>
    </source>
</reference>